<dbReference type="GO" id="GO:0030246">
    <property type="term" value="F:carbohydrate binding"/>
    <property type="evidence" value="ECO:0007669"/>
    <property type="project" value="InterPro"/>
</dbReference>
<reference evidence="6" key="2">
    <citation type="submission" date="2024-10" db="UniProtKB">
        <authorList>
            <consortium name="EnsemblProtists"/>
        </authorList>
    </citation>
    <scope>IDENTIFICATION</scope>
</reference>
<dbReference type="Gene3D" id="2.70.98.10">
    <property type="match status" value="1"/>
</dbReference>
<dbReference type="InterPro" id="IPR011013">
    <property type="entry name" value="Gal_mutarotase_sf_dom"/>
</dbReference>
<dbReference type="STRING" id="2903.R1F8Q2"/>
<dbReference type="InterPro" id="IPR014718">
    <property type="entry name" value="GH-type_carb-bd"/>
</dbReference>
<keyword evidence="4" id="KW-0326">Glycosidase</keyword>
<keyword evidence="7" id="KW-1185">Reference proteome</keyword>
<comment type="catalytic activity">
    <reaction evidence="1">
        <text>Hydrolysis of terminal non-reducing beta-D-galactose residues in beta-D-galactosides.</text>
        <dbReference type="EC" id="3.2.1.23"/>
    </reaction>
</comment>
<dbReference type="PaxDb" id="2903-EOD31776"/>
<dbReference type="InterPro" id="IPR004199">
    <property type="entry name" value="B-gal_small/dom_5"/>
</dbReference>
<dbReference type="Proteomes" id="UP000013827">
    <property type="component" value="Unassembled WGS sequence"/>
</dbReference>
<dbReference type="GO" id="GO:0005990">
    <property type="term" value="P:lactose catabolic process"/>
    <property type="evidence" value="ECO:0007669"/>
    <property type="project" value="TreeGrafter"/>
</dbReference>
<dbReference type="SMART" id="SM01038">
    <property type="entry name" value="Bgal_small_N"/>
    <property type="match status" value="1"/>
</dbReference>
<protein>
    <recommendedName>
        <fullName evidence="2">beta-galactosidase</fullName>
        <ecNumber evidence="2">3.2.1.23</ecNumber>
    </recommendedName>
</protein>
<dbReference type="RefSeq" id="XP_005784205.1">
    <property type="nucleotide sequence ID" value="XM_005784148.1"/>
</dbReference>
<reference evidence="7" key="1">
    <citation type="journal article" date="2013" name="Nature">
        <title>Pan genome of the phytoplankton Emiliania underpins its global distribution.</title>
        <authorList>
            <person name="Read B.A."/>
            <person name="Kegel J."/>
            <person name="Klute M.J."/>
            <person name="Kuo A."/>
            <person name="Lefebvre S.C."/>
            <person name="Maumus F."/>
            <person name="Mayer C."/>
            <person name="Miller J."/>
            <person name="Monier A."/>
            <person name="Salamov A."/>
            <person name="Young J."/>
            <person name="Aguilar M."/>
            <person name="Claverie J.M."/>
            <person name="Frickenhaus S."/>
            <person name="Gonzalez K."/>
            <person name="Herman E.K."/>
            <person name="Lin Y.C."/>
            <person name="Napier J."/>
            <person name="Ogata H."/>
            <person name="Sarno A.F."/>
            <person name="Shmutz J."/>
            <person name="Schroeder D."/>
            <person name="de Vargas C."/>
            <person name="Verret F."/>
            <person name="von Dassow P."/>
            <person name="Valentin K."/>
            <person name="Van de Peer Y."/>
            <person name="Wheeler G."/>
            <person name="Dacks J.B."/>
            <person name="Delwiche C.F."/>
            <person name="Dyhrman S.T."/>
            <person name="Glockner G."/>
            <person name="John U."/>
            <person name="Richards T."/>
            <person name="Worden A.Z."/>
            <person name="Zhang X."/>
            <person name="Grigoriev I.V."/>
            <person name="Allen A.E."/>
            <person name="Bidle K."/>
            <person name="Borodovsky M."/>
            <person name="Bowler C."/>
            <person name="Brownlee C."/>
            <person name="Cock J.M."/>
            <person name="Elias M."/>
            <person name="Gladyshev V.N."/>
            <person name="Groth M."/>
            <person name="Guda C."/>
            <person name="Hadaegh A."/>
            <person name="Iglesias-Rodriguez M.D."/>
            <person name="Jenkins J."/>
            <person name="Jones B.M."/>
            <person name="Lawson T."/>
            <person name="Leese F."/>
            <person name="Lindquist E."/>
            <person name="Lobanov A."/>
            <person name="Lomsadze A."/>
            <person name="Malik S.B."/>
            <person name="Marsh M.E."/>
            <person name="Mackinder L."/>
            <person name="Mock T."/>
            <person name="Mueller-Roeber B."/>
            <person name="Pagarete A."/>
            <person name="Parker M."/>
            <person name="Probert I."/>
            <person name="Quesneville H."/>
            <person name="Raines C."/>
            <person name="Rensing S.A."/>
            <person name="Riano-Pachon D.M."/>
            <person name="Richier S."/>
            <person name="Rokitta S."/>
            <person name="Shiraiwa Y."/>
            <person name="Soanes D.M."/>
            <person name="van der Giezen M."/>
            <person name="Wahlund T.M."/>
            <person name="Williams B."/>
            <person name="Wilson W."/>
            <person name="Wolfe G."/>
            <person name="Wurch L.L."/>
        </authorList>
    </citation>
    <scope>NUCLEOTIDE SEQUENCE</scope>
</reference>
<dbReference type="AlphaFoldDB" id="A0A0D3K7P1"/>
<dbReference type="HOGENOM" id="CLU_837928_0_0_1"/>
<dbReference type="EC" id="3.2.1.23" evidence="2"/>
<evidence type="ECO:0000256" key="3">
    <source>
        <dbReference type="ARBA" id="ARBA00022801"/>
    </source>
</evidence>
<dbReference type="EnsemblProtists" id="EOD31776">
    <property type="protein sequence ID" value="EOD31776"/>
    <property type="gene ID" value="EMIHUDRAFT_442098"/>
</dbReference>
<sequence length="332" mass="36432">MHLLSGGGGSGGEAWTLGIDGETGRLRSWVIGGFELLHAPLEAAFWRPPTDNDLGTSKPTGTTVAWLALERGPVRLLNSSLEEVKWDGLESSALRWCATTEPIAALHKEPPLVQTCYTVGQGGEVLVSQTLRRRTSPLPNLPRFGVRFALTGGMRELEWLGRGPNENYWDRKRGSRLGLHAAPILNMTVPYLRPQENGHREEVSYATVERTDGVKVLLVGLDPSQFGLSAHHFSDDDFGATNFLLSRHTSDLRPRNETFLHVDRAQQGVGGIDSWGSYETPMAQYTIPYETMSMSFGVAVSSPHTAEREKPHARARRLQSWIQAVAGAAAQG</sequence>
<proteinExistence type="predicted"/>
<dbReference type="PANTHER" id="PTHR46323:SF2">
    <property type="entry name" value="BETA-GALACTOSIDASE"/>
    <property type="match status" value="1"/>
</dbReference>
<evidence type="ECO:0000313" key="6">
    <source>
        <dbReference type="EnsemblProtists" id="EOD31776"/>
    </source>
</evidence>
<dbReference type="GeneID" id="17277050"/>
<organism evidence="6 7">
    <name type="scientific">Emiliania huxleyi (strain CCMP1516)</name>
    <dbReference type="NCBI Taxonomy" id="280463"/>
    <lineage>
        <taxon>Eukaryota</taxon>
        <taxon>Haptista</taxon>
        <taxon>Haptophyta</taxon>
        <taxon>Prymnesiophyceae</taxon>
        <taxon>Isochrysidales</taxon>
        <taxon>Noelaerhabdaceae</taxon>
        <taxon>Emiliania</taxon>
    </lineage>
</organism>
<feature type="domain" description="Beta galactosidase small chain/" evidence="5">
    <location>
        <begin position="9"/>
        <end position="299"/>
    </location>
</feature>
<evidence type="ECO:0000256" key="1">
    <source>
        <dbReference type="ARBA" id="ARBA00001412"/>
    </source>
</evidence>
<evidence type="ECO:0000256" key="2">
    <source>
        <dbReference type="ARBA" id="ARBA00012756"/>
    </source>
</evidence>
<dbReference type="GO" id="GO:0009341">
    <property type="term" value="C:beta-galactosidase complex"/>
    <property type="evidence" value="ECO:0007669"/>
    <property type="project" value="InterPro"/>
</dbReference>
<dbReference type="InterPro" id="IPR050347">
    <property type="entry name" value="Bact_Beta-galactosidase"/>
</dbReference>
<dbReference type="SUPFAM" id="SSF74650">
    <property type="entry name" value="Galactose mutarotase-like"/>
    <property type="match status" value="1"/>
</dbReference>
<evidence type="ECO:0000259" key="5">
    <source>
        <dbReference type="SMART" id="SM01038"/>
    </source>
</evidence>
<dbReference type="GO" id="GO:0004565">
    <property type="term" value="F:beta-galactosidase activity"/>
    <property type="evidence" value="ECO:0007669"/>
    <property type="project" value="UniProtKB-EC"/>
</dbReference>
<dbReference type="KEGG" id="ehx:EMIHUDRAFT_442098"/>
<evidence type="ECO:0000313" key="7">
    <source>
        <dbReference type="Proteomes" id="UP000013827"/>
    </source>
</evidence>
<accession>A0A0D3K7P1</accession>
<name>A0A0D3K7P1_EMIH1</name>
<evidence type="ECO:0000256" key="4">
    <source>
        <dbReference type="ARBA" id="ARBA00023295"/>
    </source>
</evidence>
<dbReference type="Pfam" id="PF02929">
    <property type="entry name" value="Bgal_small_N"/>
    <property type="match status" value="1"/>
</dbReference>
<dbReference type="PANTHER" id="PTHR46323">
    <property type="entry name" value="BETA-GALACTOSIDASE"/>
    <property type="match status" value="1"/>
</dbReference>
<keyword evidence="3" id="KW-0378">Hydrolase</keyword>